<protein>
    <submittedName>
        <fullName evidence="1">Uncharacterized protein</fullName>
    </submittedName>
</protein>
<dbReference type="EMBL" id="CAKOFQ010007392">
    <property type="protein sequence ID" value="CAH2000158.1"/>
    <property type="molecule type" value="Genomic_DNA"/>
</dbReference>
<comment type="caution">
    <text evidence="1">The sequence shown here is derived from an EMBL/GenBank/DDBJ whole genome shotgun (WGS) entry which is preliminary data.</text>
</comment>
<organism evidence="1 2">
    <name type="scientific">Acanthoscelides obtectus</name>
    <name type="common">Bean weevil</name>
    <name type="synonym">Bruchus obtectus</name>
    <dbReference type="NCBI Taxonomy" id="200917"/>
    <lineage>
        <taxon>Eukaryota</taxon>
        <taxon>Metazoa</taxon>
        <taxon>Ecdysozoa</taxon>
        <taxon>Arthropoda</taxon>
        <taxon>Hexapoda</taxon>
        <taxon>Insecta</taxon>
        <taxon>Pterygota</taxon>
        <taxon>Neoptera</taxon>
        <taxon>Endopterygota</taxon>
        <taxon>Coleoptera</taxon>
        <taxon>Polyphaga</taxon>
        <taxon>Cucujiformia</taxon>
        <taxon>Chrysomeloidea</taxon>
        <taxon>Chrysomelidae</taxon>
        <taxon>Bruchinae</taxon>
        <taxon>Bruchini</taxon>
        <taxon>Acanthoscelides</taxon>
    </lineage>
</organism>
<dbReference type="OrthoDB" id="10469583at2759"/>
<dbReference type="Proteomes" id="UP001152888">
    <property type="component" value="Unassembled WGS sequence"/>
</dbReference>
<reference evidence="1" key="1">
    <citation type="submission" date="2022-03" db="EMBL/GenBank/DDBJ databases">
        <authorList>
            <person name="Sayadi A."/>
        </authorList>
    </citation>
    <scope>NUCLEOTIDE SEQUENCE</scope>
</reference>
<name>A0A9P0LNE9_ACAOB</name>
<dbReference type="AlphaFoldDB" id="A0A9P0LNE9"/>
<evidence type="ECO:0000313" key="2">
    <source>
        <dbReference type="Proteomes" id="UP001152888"/>
    </source>
</evidence>
<proteinExistence type="predicted"/>
<gene>
    <name evidence="1" type="ORF">ACAOBT_LOCUS25390</name>
</gene>
<accession>A0A9P0LNE9</accession>
<keyword evidence="2" id="KW-1185">Reference proteome</keyword>
<evidence type="ECO:0000313" key="1">
    <source>
        <dbReference type="EMBL" id="CAH2000158.1"/>
    </source>
</evidence>
<sequence length="102" mass="11747">MLPKVESIFLTSYVTVNAYQEERKDGLLEYYTVMLDGGAVNSYVIYQANSSNTMKTPRRMYLMQLGEELAKEHMKRRLEVTNLSQVLDIAERDIADQVPPIL</sequence>